<dbReference type="InterPro" id="IPR039577">
    <property type="entry name" value="Rad18"/>
</dbReference>
<dbReference type="InterPro" id="IPR018957">
    <property type="entry name" value="Znf_C3HC4_RING-type"/>
</dbReference>
<evidence type="ECO:0000256" key="16">
    <source>
        <dbReference type="PROSITE-ProRule" id="PRU00175"/>
    </source>
</evidence>
<feature type="compositionally biased region" description="Polar residues" evidence="18">
    <location>
        <begin position="107"/>
        <end position="124"/>
    </location>
</feature>
<gene>
    <name evidence="21" type="ORF">TRICI_005020</name>
</gene>
<evidence type="ECO:0000256" key="18">
    <source>
        <dbReference type="SAM" id="MobiDB-lite"/>
    </source>
</evidence>
<dbReference type="Gene3D" id="3.30.40.10">
    <property type="entry name" value="Zinc/RING finger domain, C3HC4 (zinc finger)"/>
    <property type="match status" value="1"/>
</dbReference>
<feature type="region of interest" description="Disordered" evidence="18">
    <location>
        <begin position="103"/>
        <end position="171"/>
    </location>
</feature>
<evidence type="ECO:0000256" key="5">
    <source>
        <dbReference type="ARBA" id="ARBA00012483"/>
    </source>
</evidence>
<dbReference type="VEuPathDB" id="FungiDB:TRICI_005020"/>
<dbReference type="UniPathway" id="UPA00143"/>
<evidence type="ECO:0000313" key="21">
    <source>
        <dbReference type="EMBL" id="KAA8907244.1"/>
    </source>
</evidence>
<dbReference type="GO" id="GO:0005634">
    <property type="term" value="C:nucleus"/>
    <property type="evidence" value="ECO:0007669"/>
    <property type="project" value="UniProtKB-SubCell"/>
</dbReference>
<dbReference type="GO" id="GO:0006281">
    <property type="term" value="P:DNA repair"/>
    <property type="evidence" value="ECO:0007669"/>
    <property type="project" value="UniProtKB-KW"/>
</dbReference>
<dbReference type="PROSITE" id="PS00518">
    <property type="entry name" value="ZF_RING_1"/>
    <property type="match status" value="1"/>
</dbReference>
<evidence type="ECO:0000259" key="19">
    <source>
        <dbReference type="PROSITE" id="PS50089"/>
    </source>
</evidence>
<dbReference type="Pfam" id="PF00097">
    <property type="entry name" value="zf-C3HC4"/>
    <property type="match status" value="1"/>
</dbReference>
<dbReference type="EC" id="2.3.2.27" evidence="5 17"/>
<sequence>MSAGEPELTDSSDWKSTEAPFMSGIENNLRCHICKEFMSSPVLTSCYHTFCSLCIRSHLNEEDTCPACRTKIQSSSLRQNSVLVDLIGLYKTHRKQLLSLLSHKEQPQNQSEQEATATPPQSDLSAVDAPSDEHRENDNDSETEEVRRSKRKRTEVNYKDNEPSNEDDPVTGCPVCGKRMRASEIQGEHIAQCLDGNSYGEKKPKRGVVTGFVADKNEDMTKKLSAIAYKMYSFSKLQELMRKLGIPYTGSKQQLEQRHRQWITLWNANADSKYPESKSTLLNKLNKWEKNQSISKNAAKTDIKSIDSGEWVSKHQNEFSSLLAQARASAKKSSLNQPNSNTTNEQ</sequence>
<reference evidence="21" key="1">
    <citation type="journal article" date="2019" name="G3 (Bethesda)">
        <title>Genome Assemblies of Two Rare Opportunistic Yeast Pathogens: Diutina rugosa (syn. Candida rugosa) and Trichomonascus ciferrii (syn. Candida ciferrii).</title>
        <authorList>
            <person name="Mixao V."/>
            <person name="Saus E."/>
            <person name="Hansen A.P."/>
            <person name="Lass-Florl C."/>
            <person name="Gabaldon T."/>
        </authorList>
    </citation>
    <scope>NUCLEOTIDE SEQUENCE</scope>
    <source>
        <strain evidence="21">CBS 4856</strain>
    </source>
</reference>
<comment type="similarity">
    <text evidence="4 17">Belongs to the RAD18 family.</text>
</comment>
<dbReference type="Proteomes" id="UP000761534">
    <property type="component" value="Unassembled WGS sequence"/>
</dbReference>
<dbReference type="EMBL" id="SWFS01000382">
    <property type="protein sequence ID" value="KAA8907244.1"/>
    <property type="molecule type" value="Genomic_DNA"/>
</dbReference>
<evidence type="ECO:0000256" key="15">
    <source>
        <dbReference type="ARBA" id="ARBA00023242"/>
    </source>
</evidence>
<dbReference type="SUPFAM" id="SSF57850">
    <property type="entry name" value="RING/U-box"/>
    <property type="match status" value="1"/>
</dbReference>
<name>A0A642UXI6_9ASCO</name>
<evidence type="ECO:0000256" key="12">
    <source>
        <dbReference type="ARBA" id="ARBA00022833"/>
    </source>
</evidence>
<evidence type="ECO:0000256" key="10">
    <source>
        <dbReference type="ARBA" id="ARBA00022771"/>
    </source>
</evidence>
<comment type="function">
    <text evidence="17">E3 RING-finger protein, member of the UBC2/RAD6 epistasis group. Associates to the E2 ubiquitin conjugating enzyme UBC2/RAD6 to form the UBC2-RAD18 ubiquitin ligase complex involved in postreplicative repair (PRR) of damaged DNA.</text>
</comment>
<dbReference type="PROSITE" id="PS50800">
    <property type="entry name" value="SAP"/>
    <property type="match status" value="1"/>
</dbReference>
<dbReference type="InterPro" id="IPR013083">
    <property type="entry name" value="Znf_RING/FYVE/PHD"/>
</dbReference>
<organism evidence="21 22">
    <name type="scientific">Trichomonascus ciferrii</name>
    <dbReference type="NCBI Taxonomy" id="44093"/>
    <lineage>
        <taxon>Eukaryota</taxon>
        <taxon>Fungi</taxon>
        <taxon>Dikarya</taxon>
        <taxon>Ascomycota</taxon>
        <taxon>Saccharomycotina</taxon>
        <taxon>Dipodascomycetes</taxon>
        <taxon>Dipodascales</taxon>
        <taxon>Trichomonascaceae</taxon>
        <taxon>Trichomonascus</taxon>
        <taxon>Trichomonascus ciferrii complex</taxon>
    </lineage>
</organism>
<accession>A0A642UXI6</accession>
<evidence type="ECO:0000256" key="6">
    <source>
        <dbReference type="ARBA" id="ARBA00015551"/>
    </source>
</evidence>
<feature type="compositionally biased region" description="Polar residues" evidence="18">
    <location>
        <begin position="331"/>
        <end position="346"/>
    </location>
</feature>
<evidence type="ECO:0000256" key="3">
    <source>
        <dbReference type="ARBA" id="ARBA00004906"/>
    </source>
</evidence>
<evidence type="ECO:0000256" key="9">
    <source>
        <dbReference type="ARBA" id="ARBA00022763"/>
    </source>
</evidence>
<evidence type="ECO:0000259" key="20">
    <source>
        <dbReference type="PROSITE" id="PS50800"/>
    </source>
</evidence>
<dbReference type="InterPro" id="IPR003034">
    <property type="entry name" value="SAP_dom"/>
</dbReference>
<dbReference type="GO" id="GO:0061630">
    <property type="term" value="F:ubiquitin protein ligase activity"/>
    <property type="evidence" value="ECO:0007669"/>
    <property type="project" value="UniProtKB-UniRule"/>
</dbReference>
<dbReference type="OrthoDB" id="9049620at2759"/>
<keyword evidence="9 17" id="KW-0227">DNA damage</keyword>
<dbReference type="GO" id="GO:0003697">
    <property type="term" value="F:single-stranded DNA binding"/>
    <property type="evidence" value="ECO:0007669"/>
    <property type="project" value="UniProtKB-UniRule"/>
</dbReference>
<feature type="region of interest" description="Disordered" evidence="18">
    <location>
        <begin position="327"/>
        <end position="346"/>
    </location>
</feature>
<comment type="catalytic activity">
    <reaction evidence="1 17">
        <text>S-ubiquitinyl-[E2 ubiquitin-conjugating enzyme]-L-cysteine + [acceptor protein]-L-lysine = [E2 ubiquitin-conjugating enzyme]-L-cysteine + N(6)-ubiquitinyl-[acceptor protein]-L-lysine.</text>
        <dbReference type="EC" id="2.3.2.27"/>
    </reaction>
</comment>
<comment type="caution">
    <text evidence="21">The sequence shown here is derived from an EMBL/GenBank/DDBJ whole genome shotgun (WGS) entry which is preliminary data.</text>
</comment>
<dbReference type="SMART" id="SM00184">
    <property type="entry name" value="RING"/>
    <property type="match status" value="1"/>
</dbReference>
<feature type="domain" description="SAP" evidence="20">
    <location>
        <begin position="229"/>
        <end position="263"/>
    </location>
</feature>
<evidence type="ECO:0000256" key="13">
    <source>
        <dbReference type="ARBA" id="ARBA00023125"/>
    </source>
</evidence>
<dbReference type="GO" id="GO:0006301">
    <property type="term" value="P:DNA damage tolerance"/>
    <property type="evidence" value="ECO:0007669"/>
    <property type="project" value="InterPro"/>
</dbReference>
<evidence type="ECO:0000256" key="17">
    <source>
        <dbReference type="RuleBase" id="RU368093"/>
    </source>
</evidence>
<keyword evidence="11 17" id="KW-0833">Ubl conjugation pathway</keyword>
<evidence type="ECO:0000256" key="7">
    <source>
        <dbReference type="ARBA" id="ARBA00022679"/>
    </source>
</evidence>
<comment type="subcellular location">
    <subcellularLocation>
        <location evidence="2 17">Nucleus</location>
    </subcellularLocation>
</comment>
<dbReference type="InterPro" id="IPR017907">
    <property type="entry name" value="Znf_RING_CS"/>
</dbReference>
<protein>
    <recommendedName>
        <fullName evidence="6 17">Postreplication repair E3 ubiquitin-protein ligase RAD18</fullName>
        <ecNumber evidence="5 17">2.3.2.27</ecNumber>
    </recommendedName>
    <alternativeName>
        <fullName evidence="17">RING-type E3 ubiquitin transferase RAD18</fullName>
    </alternativeName>
</protein>
<keyword evidence="22" id="KW-1185">Reference proteome</keyword>
<keyword evidence="13 17" id="KW-0238">DNA-binding</keyword>
<dbReference type="AlphaFoldDB" id="A0A642UXI6"/>
<dbReference type="GO" id="GO:0008270">
    <property type="term" value="F:zinc ion binding"/>
    <property type="evidence" value="ECO:0007669"/>
    <property type="project" value="UniProtKB-KW"/>
</dbReference>
<comment type="subunit">
    <text evidence="17">Interacts with E2 UBC2, forming a complex with ubiquitin ligase activity.</text>
</comment>
<dbReference type="InterPro" id="IPR001841">
    <property type="entry name" value="Znf_RING"/>
</dbReference>
<feature type="domain" description="RING-type" evidence="19">
    <location>
        <begin position="31"/>
        <end position="69"/>
    </location>
</feature>
<keyword evidence="15 17" id="KW-0539">Nucleus</keyword>
<evidence type="ECO:0000256" key="4">
    <source>
        <dbReference type="ARBA" id="ARBA00009506"/>
    </source>
</evidence>
<dbReference type="PANTHER" id="PTHR14134">
    <property type="entry name" value="E3 UBIQUITIN-PROTEIN LIGASE RAD18"/>
    <property type="match status" value="1"/>
</dbReference>
<keyword evidence="7 17" id="KW-0808">Transferase</keyword>
<dbReference type="NCBIfam" id="TIGR00599">
    <property type="entry name" value="rad18"/>
    <property type="match status" value="1"/>
</dbReference>
<evidence type="ECO:0000256" key="11">
    <source>
        <dbReference type="ARBA" id="ARBA00022786"/>
    </source>
</evidence>
<dbReference type="PANTHER" id="PTHR14134:SF2">
    <property type="entry name" value="E3 UBIQUITIN-PROTEIN LIGASE RAD18"/>
    <property type="match status" value="1"/>
</dbReference>
<evidence type="ECO:0000256" key="1">
    <source>
        <dbReference type="ARBA" id="ARBA00000900"/>
    </source>
</evidence>
<dbReference type="GO" id="GO:0097505">
    <property type="term" value="C:Rad6-Rad18 complex"/>
    <property type="evidence" value="ECO:0007669"/>
    <property type="project" value="TreeGrafter"/>
</dbReference>
<dbReference type="GO" id="GO:0006513">
    <property type="term" value="P:protein monoubiquitination"/>
    <property type="evidence" value="ECO:0007669"/>
    <property type="project" value="InterPro"/>
</dbReference>
<dbReference type="InterPro" id="IPR004580">
    <property type="entry name" value="Rad18_fungi"/>
</dbReference>
<evidence type="ECO:0000256" key="14">
    <source>
        <dbReference type="ARBA" id="ARBA00023204"/>
    </source>
</evidence>
<evidence type="ECO:0000256" key="2">
    <source>
        <dbReference type="ARBA" id="ARBA00004123"/>
    </source>
</evidence>
<keyword evidence="14 17" id="KW-0234">DNA repair</keyword>
<keyword evidence="12 17" id="KW-0862">Zinc</keyword>
<keyword evidence="10 16" id="KW-0863">Zinc-finger</keyword>
<proteinExistence type="inferred from homology"/>
<dbReference type="PROSITE" id="PS50089">
    <property type="entry name" value="ZF_RING_2"/>
    <property type="match status" value="1"/>
</dbReference>
<comment type="pathway">
    <text evidence="3 17">Protein modification; protein ubiquitination.</text>
</comment>
<evidence type="ECO:0000256" key="8">
    <source>
        <dbReference type="ARBA" id="ARBA00022723"/>
    </source>
</evidence>
<dbReference type="FunFam" id="3.30.40.10:FF:000172">
    <property type="entry name" value="E3 ubiquitin-protein ligase RAD18"/>
    <property type="match status" value="1"/>
</dbReference>
<evidence type="ECO:0000313" key="22">
    <source>
        <dbReference type="Proteomes" id="UP000761534"/>
    </source>
</evidence>
<keyword evidence="8 17" id="KW-0479">Metal-binding</keyword>